<evidence type="ECO:0000256" key="1">
    <source>
        <dbReference type="ARBA" id="ARBA00006484"/>
    </source>
</evidence>
<dbReference type="InterPro" id="IPR002347">
    <property type="entry name" value="SDR_fam"/>
</dbReference>
<comment type="similarity">
    <text evidence="1">Belongs to the short-chain dehydrogenases/reductases (SDR) family.</text>
</comment>
<dbReference type="Gene3D" id="3.40.50.720">
    <property type="entry name" value="NAD(P)-binding Rossmann-like Domain"/>
    <property type="match status" value="1"/>
</dbReference>
<dbReference type="AlphaFoldDB" id="A0A1G8J516"/>
<organism evidence="3 4">
    <name type="scientific">Natribacillus halophilus</name>
    <dbReference type="NCBI Taxonomy" id="549003"/>
    <lineage>
        <taxon>Bacteria</taxon>
        <taxon>Bacillati</taxon>
        <taxon>Bacillota</taxon>
        <taxon>Bacilli</taxon>
        <taxon>Bacillales</taxon>
        <taxon>Bacillaceae</taxon>
        <taxon>Natribacillus</taxon>
    </lineage>
</organism>
<dbReference type="RefSeq" id="WP_090395534.1">
    <property type="nucleotide sequence ID" value="NZ_FNEN01000001.1"/>
</dbReference>
<protein>
    <submittedName>
        <fullName evidence="3">3-oxoacyl-[acyl-carrier protein] reductase</fullName>
    </submittedName>
</protein>
<dbReference type="Pfam" id="PF13561">
    <property type="entry name" value="adh_short_C2"/>
    <property type="match status" value="1"/>
</dbReference>
<gene>
    <name evidence="3" type="ORF">SAMN04488123_10125</name>
</gene>
<evidence type="ECO:0000313" key="3">
    <source>
        <dbReference type="EMBL" id="SDI26324.1"/>
    </source>
</evidence>
<dbReference type="FunFam" id="3.40.50.720:FF:000084">
    <property type="entry name" value="Short-chain dehydrogenase reductase"/>
    <property type="match status" value="1"/>
</dbReference>
<dbReference type="GO" id="GO:0008206">
    <property type="term" value="P:bile acid metabolic process"/>
    <property type="evidence" value="ECO:0007669"/>
    <property type="project" value="UniProtKB-ARBA"/>
</dbReference>
<dbReference type="PANTHER" id="PTHR42879:SF6">
    <property type="entry name" value="NADPH-DEPENDENT REDUCTASE BACG"/>
    <property type="match status" value="1"/>
</dbReference>
<keyword evidence="2" id="KW-0560">Oxidoreductase</keyword>
<name>A0A1G8J516_9BACI</name>
<dbReference type="PRINTS" id="PR00080">
    <property type="entry name" value="SDRFAMILY"/>
</dbReference>
<dbReference type="PANTHER" id="PTHR42879">
    <property type="entry name" value="3-OXOACYL-(ACYL-CARRIER-PROTEIN) REDUCTASE"/>
    <property type="match status" value="1"/>
</dbReference>
<evidence type="ECO:0000256" key="2">
    <source>
        <dbReference type="ARBA" id="ARBA00023002"/>
    </source>
</evidence>
<dbReference type="OrthoDB" id="9803333at2"/>
<keyword evidence="4" id="KW-1185">Reference proteome</keyword>
<dbReference type="PRINTS" id="PR00081">
    <property type="entry name" value="GDHRDH"/>
</dbReference>
<dbReference type="CDD" id="cd05344">
    <property type="entry name" value="BKR_like_SDR_like"/>
    <property type="match status" value="1"/>
</dbReference>
<dbReference type="InterPro" id="IPR036291">
    <property type="entry name" value="NAD(P)-bd_dom_sf"/>
</dbReference>
<dbReference type="EMBL" id="FNEN01000001">
    <property type="protein sequence ID" value="SDI26324.1"/>
    <property type="molecule type" value="Genomic_DNA"/>
</dbReference>
<dbReference type="InterPro" id="IPR050259">
    <property type="entry name" value="SDR"/>
</dbReference>
<dbReference type="SUPFAM" id="SSF51735">
    <property type="entry name" value="NAD(P)-binding Rossmann-fold domains"/>
    <property type="match status" value="1"/>
</dbReference>
<dbReference type="GO" id="GO:0016491">
    <property type="term" value="F:oxidoreductase activity"/>
    <property type="evidence" value="ECO:0007669"/>
    <property type="project" value="UniProtKB-KW"/>
</dbReference>
<proteinExistence type="inferred from homology"/>
<dbReference type="Proteomes" id="UP000198853">
    <property type="component" value="Unassembled WGS sequence"/>
</dbReference>
<sequence>MDLQLQNKAALVLAGSKGLGRAIATELAREGAKVMIASRDEEQLEQTVGEIRRDIAGTEMQYAVCDLTNEEDIKAAVSKTVDQYGTIDVLINNSGGPKAGGFEDVNAQDWQNAYELNLLSYVRATDAALPHMKTQQHGRIVNITSSSIKQALDDMVLSNTFRAGVLGLTKSLASEYAGDNILVNTVGPGRIATDRVASLDELKASKQNKDVDTVQKEAEASIPAGRYGQPEEFAKTVAFLASGANSYVTGEAMLVDGGLVKAL</sequence>
<reference evidence="3 4" key="1">
    <citation type="submission" date="2016-10" db="EMBL/GenBank/DDBJ databases">
        <authorList>
            <person name="de Groot N.N."/>
        </authorList>
    </citation>
    <scope>NUCLEOTIDE SEQUENCE [LARGE SCALE GENOMIC DNA]</scope>
    <source>
        <strain evidence="3 4">DSM 21771</strain>
    </source>
</reference>
<evidence type="ECO:0000313" key="4">
    <source>
        <dbReference type="Proteomes" id="UP000198853"/>
    </source>
</evidence>
<accession>A0A1G8J516</accession>